<keyword evidence="2" id="KW-0808">Transferase</keyword>
<evidence type="ECO:0000313" key="4">
    <source>
        <dbReference type="EMBL" id="EPS57660.1"/>
    </source>
</evidence>
<dbReference type="OrthoDB" id="1862401at2759"/>
<gene>
    <name evidence="4" type="ORF">M569_17156</name>
</gene>
<dbReference type="InterPro" id="IPR023213">
    <property type="entry name" value="CAT-like_dom_sf"/>
</dbReference>
<dbReference type="GO" id="GO:0016746">
    <property type="term" value="F:acyltransferase activity"/>
    <property type="evidence" value="ECO:0007669"/>
    <property type="project" value="UniProtKB-KW"/>
</dbReference>
<dbReference type="PANTHER" id="PTHR31896">
    <property type="entry name" value="FAMILY REGULATORY PROTEIN, PUTATIVE (AFU_ORTHOLOGUE AFUA_3G14730)-RELATED"/>
    <property type="match status" value="1"/>
</dbReference>
<dbReference type="Proteomes" id="UP000015453">
    <property type="component" value="Unassembled WGS sequence"/>
</dbReference>
<dbReference type="FunFam" id="3.30.559.10:FF:000008">
    <property type="entry name" value="Tryptamine hydroxycinnamoyl transferase"/>
    <property type="match status" value="1"/>
</dbReference>
<dbReference type="EMBL" id="AUSU01009982">
    <property type="protein sequence ID" value="EPS57660.1"/>
    <property type="molecule type" value="Genomic_DNA"/>
</dbReference>
<dbReference type="Pfam" id="PF02458">
    <property type="entry name" value="Transferase"/>
    <property type="match status" value="1"/>
</dbReference>
<protein>
    <recommendedName>
        <fullName evidence="6">BAHD acyltransferase DCR</fullName>
    </recommendedName>
</protein>
<comment type="caution">
    <text evidence="4">The sequence shown here is derived from an EMBL/GenBank/DDBJ whole genome shotgun (WGS) entry which is preliminary data.</text>
</comment>
<sequence length="442" mass="48552">SSSVTIVSKCHIYPSRSSAVTALKLSVSDLTMLSVHYIQKGVLLPPSPLPSADLVSLLKNSLSETLSHFPPLAGRLRTEDSGHVKIVCTGEGIEFYHARATLVSAAALLQSRHRDVPPEFRRFFQFDHTVSYAGHGRPLLAVQVTELNGGVFIGCTANHAVVDGTSFWNFFNTFAEIAARGGSQKITKSPAFCRDTPFDSPIALQVPEGGPSPNFSIGEPLREKIFHFTREAILKLKLRANNPTRFQEITDPENPTAEISSFQSLCANVWRAVTRARNLNPSRTTTFRMAANCRHRLRPPLPPLYFGNAIQSIPIAANVGELLSNDLRWSADKLRRRVADHDDASVRRGVEEWQRNPIMFSLGNFDGSEVIMGSSPRFPMYDNDFGWGRPLAVRSGGANKLDGKMSAFPGREGNGAVDVEVVLTPAAMAALENDSEFMQYVS</sequence>
<dbReference type="AlphaFoldDB" id="S8BST9"/>
<accession>S8BST9</accession>
<evidence type="ECO:0008006" key="6">
    <source>
        <dbReference type="Google" id="ProtNLM"/>
    </source>
</evidence>
<evidence type="ECO:0000256" key="1">
    <source>
        <dbReference type="ARBA" id="ARBA00009861"/>
    </source>
</evidence>
<reference evidence="4 5" key="1">
    <citation type="journal article" date="2013" name="BMC Genomics">
        <title>The miniature genome of a carnivorous plant Genlisea aurea contains a low number of genes and short non-coding sequences.</title>
        <authorList>
            <person name="Leushkin E.V."/>
            <person name="Sutormin R.A."/>
            <person name="Nabieva E.R."/>
            <person name="Penin A.A."/>
            <person name="Kondrashov A.S."/>
            <person name="Logacheva M.D."/>
        </authorList>
    </citation>
    <scope>NUCLEOTIDE SEQUENCE [LARGE SCALE GENOMIC DNA]</scope>
</reference>
<dbReference type="InterPro" id="IPR051283">
    <property type="entry name" value="Sec_Metabolite_Acyltrans"/>
</dbReference>
<comment type="similarity">
    <text evidence="1">Belongs to the plant acyltransferase family.</text>
</comment>
<name>S8BST9_9LAMI</name>
<proteinExistence type="inferred from homology"/>
<dbReference type="Gene3D" id="3.30.559.10">
    <property type="entry name" value="Chloramphenicol acetyltransferase-like domain"/>
    <property type="match status" value="2"/>
</dbReference>
<feature type="non-terminal residue" evidence="4">
    <location>
        <position position="1"/>
    </location>
</feature>
<dbReference type="SUPFAM" id="SSF52777">
    <property type="entry name" value="CoA-dependent acyltransferases"/>
    <property type="match status" value="1"/>
</dbReference>
<organism evidence="4 5">
    <name type="scientific">Genlisea aurea</name>
    <dbReference type="NCBI Taxonomy" id="192259"/>
    <lineage>
        <taxon>Eukaryota</taxon>
        <taxon>Viridiplantae</taxon>
        <taxon>Streptophyta</taxon>
        <taxon>Embryophyta</taxon>
        <taxon>Tracheophyta</taxon>
        <taxon>Spermatophyta</taxon>
        <taxon>Magnoliopsida</taxon>
        <taxon>eudicotyledons</taxon>
        <taxon>Gunneridae</taxon>
        <taxon>Pentapetalae</taxon>
        <taxon>asterids</taxon>
        <taxon>lamiids</taxon>
        <taxon>Lamiales</taxon>
        <taxon>Lentibulariaceae</taxon>
        <taxon>Genlisea</taxon>
    </lineage>
</organism>
<evidence type="ECO:0000256" key="3">
    <source>
        <dbReference type="ARBA" id="ARBA00023315"/>
    </source>
</evidence>
<dbReference type="PANTHER" id="PTHR31896:SF50">
    <property type="entry name" value="BAHD ACYLTRANSFERASE DCR"/>
    <property type="match status" value="1"/>
</dbReference>
<keyword evidence="5" id="KW-1185">Reference proteome</keyword>
<evidence type="ECO:0000256" key="2">
    <source>
        <dbReference type="ARBA" id="ARBA00022679"/>
    </source>
</evidence>
<evidence type="ECO:0000313" key="5">
    <source>
        <dbReference type="Proteomes" id="UP000015453"/>
    </source>
</evidence>
<keyword evidence="3" id="KW-0012">Acyltransferase</keyword>